<dbReference type="EC" id="6.2.1.3" evidence="3"/>
<name>A0A245ZV41_9SPHN</name>
<reference evidence="3 4" key="1">
    <citation type="submission" date="2017-03" db="EMBL/GenBank/DDBJ databases">
        <title>Genome sequence of Sphingomonas dokdonensis DSM 21029.</title>
        <authorList>
            <person name="Poehlein A."/>
            <person name="Wuebbeler J.H."/>
            <person name="Steinbuechel A."/>
            <person name="Daniel R."/>
        </authorList>
    </citation>
    <scope>NUCLEOTIDE SEQUENCE [LARGE SCALE GENOMIC DNA]</scope>
    <source>
        <strain evidence="3 4">DSM 21029</strain>
    </source>
</reference>
<dbReference type="EMBL" id="NBBI01000001">
    <property type="protein sequence ID" value="OWK33605.1"/>
    <property type="molecule type" value="Genomic_DNA"/>
</dbReference>
<evidence type="ECO:0000259" key="2">
    <source>
        <dbReference type="Pfam" id="PF13193"/>
    </source>
</evidence>
<keyword evidence="4" id="KW-1185">Reference proteome</keyword>
<dbReference type="InterPro" id="IPR000873">
    <property type="entry name" value="AMP-dep_synth/lig_dom"/>
</dbReference>
<protein>
    <submittedName>
        <fullName evidence="3">Long-chain-fatty-acid--CoA ligase FadD13</fullName>
        <ecNumber evidence="3">6.2.1.3</ecNumber>
    </submittedName>
</protein>
<evidence type="ECO:0000259" key="1">
    <source>
        <dbReference type="Pfam" id="PF00501"/>
    </source>
</evidence>
<dbReference type="RefSeq" id="WP_088365831.1">
    <property type="nucleotide sequence ID" value="NZ_NBBI01000001.1"/>
</dbReference>
<dbReference type="Gene3D" id="3.30.300.30">
    <property type="match status" value="1"/>
</dbReference>
<dbReference type="InterPro" id="IPR020845">
    <property type="entry name" value="AMP-binding_CS"/>
</dbReference>
<dbReference type="GO" id="GO:0004467">
    <property type="term" value="F:long-chain fatty acid-CoA ligase activity"/>
    <property type="evidence" value="ECO:0007669"/>
    <property type="project" value="UniProtKB-EC"/>
</dbReference>
<dbReference type="AlphaFoldDB" id="A0A245ZV41"/>
<dbReference type="Gene3D" id="3.40.50.12780">
    <property type="entry name" value="N-terminal domain of ligase-like"/>
    <property type="match status" value="1"/>
</dbReference>
<dbReference type="Proteomes" id="UP000197290">
    <property type="component" value="Unassembled WGS sequence"/>
</dbReference>
<feature type="domain" description="AMP-binding enzyme C-terminal" evidence="2">
    <location>
        <begin position="410"/>
        <end position="481"/>
    </location>
</feature>
<dbReference type="InterPro" id="IPR025110">
    <property type="entry name" value="AMP-bd_C"/>
</dbReference>
<dbReference type="InterPro" id="IPR042099">
    <property type="entry name" value="ANL_N_sf"/>
</dbReference>
<dbReference type="PANTHER" id="PTHR24096">
    <property type="entry name" value="LONG-CHAIN-FATTY-ACID--COA LIGASE"/>
    <property type="match status" value="1"/>
</dbReference>
<dbReference type="PANTHER" id="PTHR24096:SF267">
    <property type="entry name" value="MALONATE--COA LIGASE ACSF3, MITOCHONDRIAL"/>
    <property type="match status" value="1"/>
</dbReference>
<sequence>MNASAVETLARAIERRAAEAPTHAAIITDAGVLSYAALHQFGVRAAAAMRRDGVGMGDTVAVLAPNSAVYLALMVGAARVGAVLAAIPVSADAQAQAAMIADSGAELLFTDKAGVVAGEVRTVELGKIDQWLERDAVVVPHAPVPPDAPMTIIYSSGTTGMPKGIVQPFVYRARMLESGAARGYGPDAVTLLATPLYSNTTLSSLVQTIGAGGTIVLMAKFDAAEWLRLAERHRVTHAMLVPVMCSRLLAHPDFDRTDLSAFRVKYCTSAPFAPALKAEILDRWPGGLVEFYGMTEGGASFVLFAHEHRDKLHTVGTIAAGGELRLLDDADRDVPSGEQGEVVTRSPSMMLGYHNRPDETAACRWIAPDGSVWQRTGDIGRLDEDGFLSIVDRKKDMIISGGFNIYPSDIEAVLAGHGEVIEASVVGVPSATWGETPVAFVVAPGADAAGLKVWLNERLGKMQRVADLRLIDALPRGPIGKVLKRHLRDTYVAQAIAA</sequence>
<dbReference type="PROSITE" id="PS00455">
    <property type="entry name" value="AMP_BINDING"/>
    <property type="match status" value="1"/>
</dbReference>
<feature type="domain" description="AMP-dependent synthetase/ligase" evidence="1">
    <location>
        <begin position="14"/>
        <end position="354"/>
    </location>
</feature>
<dbReference type="SUPFAM" id="SSF56801">
    <property type="entry name" value="Acetyl-CoA synthetase-like"/>
    <property type="match status" value="1"/>
</dbReference>
<evidence type="ECO:0000313" key="3">
    <source>
        <dbReference type="EMBL" id="OWK33605.1"/>
    </source>
</evidence>
<accession>A0A245ZV41</accession>
<organism evidence="3 4">
    <name type="scientific">Sphingomonas dokdonensis</name>
    <dbReference type="NCBI Taxonomy" id="344880"/>
    <lineage>
        <taxon>Bacteria</taxon>
        <taxon>Pseudomonadati</taxon>
        <taxon>Pseudomonadota</taxon>
        <taxon>Alphaproteobacteria</taxon>
        <taxon>Sphingomonadales</taxon>
        <taxon>Sphingomonadaceae</taxon>
        <taxon>Sphingomonas</taxon>
    </lineage>
</organism>
<dbReference type="Pfam" id="PF00501">
    <property type="entry name" value="AMP-binding"/>
    <property type="match status" value="1"/>
</dbReference>
<dbReference type="Pfam" id="PF13193">
    <property type="entry name" value="AMP-binding_C"/>
    <property type="match status" value="1"/>
</dbReference>
<keyword evidence="3" id="KW-0436">Ligase</keyword>
<comment type="caution">
    <text evidence="3">The sequence shown here is derived from an EMBL/GenBank/DDBJ whole genome shotgun (WGS) entry which is preliminary data.</text>
</comment>
<proteinExistence type="predicted"/>
<dbReference type="InterPro" id="IPR045851">
    <property type="entry name" value="AMP-bd_C_sf"/>
</dbReference>
<dbReference type="OrthoDB" id="9803968at2"/>
<gene>
    <name evidence="3" type="ORF">SPDO_04860</name>
</gene>
<evidence type="ECO:0000313" key="4">
    <source>
        <dbReference type="Proteomes" id="UP000197290"/>
    </source>
</evidence>